<dbReference type="AlphaFoldDB" id="A0A075FN94"/>
<organism evidence="1">
    <name type="scientific">uncultured marine group II/III euryarchaeote AD1000_09_E08</name>
    <dbReference type="NCBI Taxonomy" id="1457711"/>
    <lineage>
        <taxon>Archaea</taxon>
        <taxon>Methanobacteriati</taxon>
        <taxon>Methanobacteriota</taxon>
        <taxon>environmental samples</taxon>
    </lineage>
</organism>
<proteinExistence type="predicted"/>
<protein>
    <submittedName>
        <fullName evidence="1">Uncharacterized protein</fullName>
    </submittedName>
</protein>
<sequence>MHQTGYGRFRPNKSDYHLRRRYYRGGWHRPYPPLIPRPLKSQEKTGYYPSHLEFPGHDCSHCQVFAPAAPRRVWIRVSESISGLCLPTPVRVDG</sequence>
<accession>A0A075FN94</accession>
<dbReference type="EMBL" id="KF900323">
    <property type="protein sequence ID" value="AIE90946.1"/>
    <property type="molecule type" value="Genomic_DNA"/>
</dbReference>
<evidence type="ECO:0000313" key="1">
    <source>
        <dbReference type="EMBL" id="AIE90946.1"/>
    </source>
</evidence>
<reference evidence="1" key="1">
    <citation type="journal article" date="2014" name="Genome Biol. Evol.">
        <title>Pangenome evidence for extensive interdomain horizontal transfer affecting lineage core and shell genes in uncultured planktonic thaumarchaeota and euryarchaeota.</title>
        <authorList>
            <person name="Deschamps P."/>
            <person name="Zivanovic Y."/>
            <person name="Moreira D."/>
            <person name="Rodriguez-Valera F."/>
            <person name="Lopez-Garcia P."/>
        </authorList>
    </citation>
    <scope>NUCLEOTIDE SEQUENCE</scope>
</reference>
<name>A0A075FN94_9EURY</name>